<comment type="caution">
    <text evidence="1">The sequence shown here is derived from an EMBL/GenBank/DDBJ whole genome shotgun (WGS) entry which is preliminary data.</text>
</comment>
<organism evidence="1 2">
    <name type="scientific">Microlunatus ginsengisoli</name>
    <dbReference type="NCBI Taxonomy" id="363863"/>
    <lineage>
        <taxon>Bacteria</taxon>
        <taxon>Bacillati</taxon>
        <taxon>Actinomycetota</taxon>
        <taxon>Actinomycetes</taxon>
        <taxon>Propionibacteriales</taxon>
        <taxon>Propionibacteriaceae</taxon>
        <taxon>Microlunatus</taxon>
    </lineage>
</organism>
<dbReference type="Proteomes" id="UP001501490">
    <property type="component" value="Unassembled WGS sequence"/>
</dbReference>
<evidence type="ECO:0000313" key="2">
    <source>
        <dbReference type="Proteomes" id="UP001501490"/>
    </source>
</evidence>
<sequence length="99" mass="11408">MSTHECWFDPSTPVQQPRKRPYYIVVEQPLCKCPQRTSFNQQTRAQDEHALRLAEGPSSLVDLLSYVSSSRSAYYNDIALDIDGVVRTDHDDHTQALRR</sequence>
<accession>A0ABP7AK56</accession>
<name>A0ABP7AK56_9ACTN</name>
<evidence type="ECO:0000313" key="1">
    <source>
        <dbReference type="EMBL" id="GAA3633973.1"/>
    </source>
</evidence>
<gene>
    <name evidence="1" type="ORF">GCM10022236_40760</name>
</gene>
<reference evidence="2" key="1">
    <citation type="journal article" date="2019" name="Int. J. Syst. Evol. Microbiol.">
        <title>The Global Catalogue of Microorganisms (GCM) 10K type strain sequencing project: providing services to taxonomists for standard genome sequencing and annotation.</title>
        <authorList>
            <consortium name="The Broad Institute Genomics Platform"/>
            <consortium name="The Broad Institute Genome Sequencing Center for Infectious Disease"/>
            <person name="Wu L."/>
            <person name="Ma J."/>
        </authorList>
    </citation>
    <scope>NUCLEOTIDE SEQUENCE [LARGE SCALE GENOMIC DNA]</scope>
    <source>
        <strain evidence="2">JCM 16929</strain>
    </source>
</reference>
<keyword evidence="2" id="KW-1185">Reference proteome</keyword>
<proteinExistence type="predicted"/>
<protein>
    <submittedName>
        <fullName evidence="1">Uncharacterized protein</fullName>
    </submittedName>
</protein>
<dbReference type="EMBL" id="BAABAB010000033">
    <property type="protein sequence ID" value="GAA3633973.1"/>
    <property type="molecule type" value="Genomic_DNA"/>
</dbReference>